<evidence type="ECO:0000313" key="1">
    <source>
        <dbReference type="EMBL" id="CUN73474.1"/>
    </source>
</evidence>
<dbReference type="Proteomes" id="UP000095384">
    <property type="component" value="Unassembled WGS sequence"/>
</dbReference>
<dbReference type="EMBL" id="CYYW01000004">
    <property type="protein sequence ID" value="CUN73474.1"/>
    <property type="molecule type" value="Genomic_DNA"/>
</dbReference>
<proteinExistence type="predicted"/>
<sequence length="103" mass="12057">MNKIYVEVPITTNQTTLSIPCGDDESLWHFTVIFNENEYLHKRLVTVMDNFDDGENPAVQSMLVTNENNRTATFEYHMDKDVKADIKLSVYYCKECRIITAEW</sequence>
<accession>A0A173ZB63</accession>
<dbReference type="AlphaFoldDB" id="A0A173ZB63"/>
<protein>
    <submittedName>
        <fullName evidence="1">Uncharacterized protein</fullName>
    </submittedName>
</protein>
<name>A0A173ZB63_9FIRM</name>
<dbReference type="RefSeq" id="WP_055223495.1">
    <property type="nucleotide sequence ID" value="NZ_CYYW01000004.1"/>
</dbReference>
<evidence type="ECO:0000313" key="2">
    <source>
        <dbReference type="Proteomes" id="UP000095384"/>
    </source>
</evidence>
<reference evidence="1 2" key="1">
    <citation type="submission" date="2015-09" db="EMBL/GenBank/DDBJ databases">
        <authorList>
            <consortium name="Pathogen Informatics"/>
        </authorList>
    </citation>
    <scope>NUCLEOTIDE SEQUENCE [LARGE SCALE GENOMIC DNA]</scope>
    <source>
        <strain evidence="1 2">2789STDY5608860</strain>
    </source>
</reference>
<gene>
    <name evidence="1" type="ORF">ERS852417_00898</name>
</gene>
<organism evidence="1 2">
    <name type="scientific">Agathobacter rectalis</name>
    <dbReference type="NCBI Taxonomy" id="39491"/>
    <lineage>
        <taxon>Bacteria</taxon>
        <taxon>Bacillati</taxon>
        <taxon>Bacillota</taxon>
        <taxon>Clostridia</taxon>
        <taxon>Lachnospirales</taxon>
        <taxon>Lachnospiraceae</taxon>
        <taxon>Agathobacter</taxon>
    </lineage>
</organism>